<dbReference type="KEGG" id="mmai:sS8_2876"/>
<keyword evidence="2" id="KW-1185">Reference proteome</keyword>
<dbReference type="RefSeq" id="WP_119630146.1">
    <property type="nucleotide sequence ID" value="NZ_AP017928.1"/>
</dbReference>
<dbReference type="Proteomes" id="UP000266313">
    <property type="component" value="Chromosome"/>
</dbReference>
<sequence>MRYHDWHLSGYSVLDGGARIVLHLLWNYPPQEKLENHIQFAGVAAYRFNHTDSAIITEIEEAPIEEYFRVEKEFITWAAKQTGLRDWPGDIDTYRCRLDTEGFKYWSIGSAIGFEGFVVAKAASELKASEVSAK</sequence>
<reference evidence="1 2" key="1">
    <citation type="submission" date="2016-12" db="EMBL/GenBank/DDBJ databases">
        <title>Genome sequencing of Methylocaldum marinum.</title>
        <authorList>
            <person name="Takeuchi M."/>
            <person name="Kamagata Y."/>
            <person name="Hiraoka S."/>
            <person name="Oshima K."/>
            <person name="Hattori M."/>
            <person name="Iwasaki W."/>
        </authorList>
    </citation>
    <scope>NUCLEOTIDE SEQUENCE [LARGE SCALE GENOMIC DNA]</scope>
    <source>
        <strain evidence="1 2">S8</strain>
    </source>
</reference>
<evidence type="ECO:0000313" key="1">
    <source>
        <dbReference type="EMBL" id="BBA34821.1"/>
    </source>
</evidence>
<evidence type="ECO:0000313" key="2">
    <source>
        <dbReference type="Proteomes" id="UP000266313"/>
    </source>
</evidence>
<gene>
    <name evidence="1" type="ORF">sS8_2876</name>
</gene>
<proteinExistence type="predicted"/>
<protein>
    <submittedName>
        <fullName evidence="1">Uncharacterized protein</fullName>
    </submittedName>
</protein>
<dbReference type="EMBL" id="AP017928">
    <property type="protein sequence ID" value="BBA34821.1"/>
    <property type="molecule type" value="Genomic_DNA"/>
</dbReference>
<dbReference type="AlphaFoldDB" id="A0A250KV18"/>
<dbReference type="OrthoDB" id="7060648at2"/>
<accession>A0A250KV18</accession>
<organism evidence="1 2">
    <name type="scientific">Methylocaldum marinum</name>
    <dbReference type="NCBI Taxonomy" id="1432792"/>
    <lineage>
        <taxon>Bacteria</taxon>
        <taxon>Pseudomonadati</taxon>
        <taxon>Pseudomonadota</taxon>
        <taxon>Gammaproteobacteria</taxon>
        <taxon>Methylococcales</taxon>
        <taxon>Methylococcaceae</taxon>
        <taxon>Methylocaldum</taxon>
    </lineage>
</organism>
<name>A0A250KV18_9GAMM</name>